<proteinExistence type="inferred from homology"/>
<dbReference type="OrthoDB" id="10261556at2759"/>
<dbReference type="GO" id="GO:0005737">
    <property type="term" value="C:cytoplasm"/>
    <property type="evidence" value="ECO:0000318"/>
    <property type="project" value="GO_Central"/>
</dbReference>
<dbReference type="InParanoid" id="A0BH35"/>
<dbReference type="EC" id="5.6.2.4" evidence="11"/>
<dbReference type="AlphaFoldDB" id="A0BH35"/>
<dbReference type="Gene3D" id="1.10.10.10">
    <property type="entry name" value="Winged helix-like DNA-binding domain superfamily/Winged helix DNA-binding domain"/>
    <property type="match status" value="1"/>
</dbReference>
<dbReference type="eggNOG" id="KOG0351">
    <property type="taxonomic scope" value="Eukaryota"/>
</dbReference>
<protein>
    <recommendedName>
        <fullName evidence="11">ATP-dependent DNA helicase</fullName>
        <ecNumber evidence="11">5.6.2.4</ecNumber>
    </recommendedName>
</protein>
<organism evidence="13 14">
    <name type="scientific">Paramecium tetraurelia</name>
    <dbReference type="NCBI Taxonomy" id="5888"/>
    <lineage>
        <taxon>Eukaryota</taxon>
        <taxon>Sar</taxon>
        <taxon>Alveolata</taxon>
        <taxon>Ciliophora</taxon>
        <taxon>Intramacronucleata</taxon>
        <taxon>Oligohymenophorea</taxon>
        <taxon>Peniculida</taxon>
        <taxon>Parameciidae</taxon>
        <taxon>Paramecium</taxon>
    </lineage>
</organism>
<comment type="catalytic activity">
    <reaction evidence="11">
        <text>ATP + H2O = ADP + phosphate + H(+)</text>
        <dbReference type="Rhea" id="RHEA:13065"/>
        <dbReference type="ChEBI" id="CHEBI:15377"/>
        <dbReference type="ChEBI" id="CHEBI:15378"/>
        <dbReference type="ChEBI" id="CHEBI:30616"/>
        <dbReference type="ChEBI" id="CHEBI:43474"/>
        <dbReference type="ChEBI" id="CHEBI:456216"/>
    </reaction>
</comment>
<comment type="catalytic activity">
    <reaction evidence="10 11">
        <text>Couples ATP hydrolysis with the unwinding of duplex DNA by translocating in the 3'-5' direction.</text>
        <dbReference type="EC" id="5.6.2.4"/>
    </reaction>
</comment>
<gene>
    <name evidence="13" type="ORF">GSPATT00028887001</name>
</gene>
<keyword evidence="4 11" id="KW-0378">Hydrolase</keyword>
<dbReference type="Pfam" id="PF09382">
    <property type="entry name" value="RQC"/>
    <property type="match status" value="1"/>
</dbReference>
<dbReference type="GO" id="GO:0003677">
    <property type="term" value="F:DNA binding"/>
    <property type="evidence" value="ECO:0007669"/>
    <property type="project" value="UniProtKB-KW"/>
</dbReference>
<dbReference type="InterPro" id="IPR036388">
    <property type="entry name" value="WH-like_DNA-bd_sf"/>
</dbReference>
<dbReference type="SUPFAM" id="SSF52540">
    <property type="entry name" value="P-loop containing nucleoside triphosphate hydrolases"/>
    <property type="match status" value="1"/>
</dbReference>
<dbReference type="FunFam" id="3.40.50.300:FF:000340">
    <property type="entry name" value="Bloom syndrome, RecQ helicase"/>
    <property type="match status" value="1"/>
</dbReference>
<reference evidence="13 14" key="1">
    <citation type="journal article" date="2006" name="Nature">
        <title>Global trends of whole-genome duplications revealed by the ciliate Paramecium tetraurelia.</title>
        <authorList>
            <consortium name="Genoscope"/>
            <person name="Aury J.-M."/>
            <person name="Jaillon O."/>
            <person name="Duret L."/>
            <person name="Noel B."/>
            <person name="Jubin C."/>
            <person name="Porcel B.M."/>
            <person name="Segurens B."/>
            <person name="Daubin V."/>
            <person name="Anthouard V."/>
            <person name="Aiach N."/>
            <person name="Arnaiz O."/>
            <person name="Billaut A."/>
            <person name="Beisson J."/>
            <person name="Blanc I."/>
            <person name="Bouhouche K."/>
            <person name="Camara F."/>
            <person name="Duharcourt S."/>
            <person name="Guigo R."/>
            <person name="Gogendeau D."/>
            <person name="Katinka M."/>
            <person name="Keller A.-M."/>
            <person name="Kissmehl R."/>
            <person name="Klotz C."/>
            <person name="Koll F."/>
            <person name="Le Moue A."/>
            <person name="Lepere C."/>
            <person name="Malinsky S."/>
            <person name="Nowacki M."/>
            <person name="Nowak J.K."/>
            <person name="Plattner H."/>
            <person name="Poulain J."/>
            <person name="Ruiz F."/>
            <person name="Serrano V."/>
            <person name="Zagulski M."/>
            <person name="Dessen P."/>
            <person name="Betermier M."/>
            <person name="Weissenbach J."/>
            <person name="Scarpelli C."/>
            <person name="Schachter V."/>
            <person name="Sperling L."/>
            <person name="Meyer E."/>
            <person name="Cohen J."/>
            <person name="Wincker P."/>
        </authorList>
    </citation>
    <scope>NUCLEOTIDE SEQUENCE [LARGE SCALE GENOMIC DNA]</scope>
    <source>
        <strain evidence="13 14">Stock d4-2</strain>
    </source>
</reference>
<evidence type="ECO:0000256" key="2">
    <source>
        <dbReference type="ARBA" id="ARBA00005446"/>
    </source>
</evidence>
<keyword evidence="3 11" id="KW-0547">Nucleotide-binding</keyword>
<dbReference type="GO" id="GO:0043138">
    <property type="term" value="F:3'-5' DNA helicase activity"/>
    <property type="evidence" value="ECO:0000318"/>
    <property type="project" value="GO_Central"/>
</dbReference>
<dbReference type="Gene3D" id="3.40.50.300">
    <property type="entry name" value="P-loop containing nucleotide triphosphate hydrolases"/>
    <property type="match status" value="2"/>
</dbReference>
<evidence type="ECO:0000256" key="4">
    <source>
        <dbReference type="ARBA" id="ARBA00022801"/>
    </source>
</evidence>
<sequence>MKHIVPDYLKLSNVRNEFPGVPIIALTATAPEEVKEDIIDVLQIKGCLYLQSSFNRPNLIYEVKLREEFKRTVQEIKEFINLTYPKQSGIIYCLTQSECQTLSQSLIQHGIGSDFYHAGLTENERHRIHKNWLMNEVQVIVATVAFGMGIDKKDCRFVIHFQMPKSIENYYQESGRAGRDGKQAHCLLFYNNSDYKTNLCLMDLNTEMTTPMKKYNVKKLDQMQQFCYDRVQCRRVLQLSYLGENFDKTLCNKKCDNCLRDDEMTEKIDLTKEALKILDCLDKLQLTENQLIQCLKGGQDKKKSHNSLKSFEQIFGLFKNNPRYINPLLDQLRAQNALSQKVQQYNLKGNFKTKVVYLIPNYEASINSVIISLPKEKDKKLSLLDCKSNDLFKKYLSKDYKNQNNSGSNLNVLKKDFTWQNENKIETEKKKLQYDKQYGYCLENQFNDLRERLMLVRKNIYKEMTNNASNQIINIDLVLSTDDIEELCKKLPISMSELNDPFICIAQEIKKLQYMKHFIEEVAHFVDIEDINKLLFEKPQQVETQIDQVFEFQKHIKQDDDVIDITNQELIAKQKEIEELLLNGQENDEYLDELLNLFEEEDINKSPQVVIHDQENGQNQKSHLQKVQTFEPVEQQQPYQQDLKQTCKIESSQQPKKLKLNLKRSFL</sequence>
<dbReference type="PANTHER" id="PTHR13710">
    <property type="entry name" value="DNA HELICASE RECQ FAMILY MEMBER"/>
    <property type="match status" value="1"/>
</dbReference>
<dbReference type="GO" id="GO:0016887">
    <property type="term" value="F:ATP hydrolysis activity"/>
    <property type="evidence" value="ECO:0007669"/>
    <property type="project" value="RHEA"/>
</dbReference>
<dbReference type="InterPro" id="IPR032284">
    <property type="entry name" value="RecQ_Zn-bd"/>
</dbReference>
<dbReference type="GO" id="GO:0005524">
    <property type="term" value="F:ATP binding"/>
    <property type="evidence" value="ECO:0007669"/>
    <property type="project" value="UniProtKB-KW"/>
</dbReference>
<dbReference type="Proteomes" id="UP000000600">
    <property type="component" value="Unassembled WGS sequence"/>
</dbReference>
<dbReference type="GO" id="GO:0000724">
    <property type="term" value="P:double-strand break repair via homologous recombination"/>
    <property type="evidence" value="ECO:0000318"/>
    <property type="project" value="GO_Central"/>
</dbReference>
<dbReference type="Pfam" id="PF16124">
    <property type="entry name" value="RecQ_Zn_bind"/>
    <property type="match status" value="1"/>
</dbReference>
<dbReference type="GO" id="GO:0005694">
    <property type="term" value="C:chromosome"/>
    <property type="evidence" value="ECO:0000318"/>
    <property type="project" value="GO_Central"/>
</dbReference>
<evidence type="ECO:0000256" key="6">
    <source>
        <dbReference type="ARBA" id="ARBA00022840"/>
    </source>
</evidence>
<dbReference type="FunFam" id="3.40.50.300:FF:005432">
    <property type="entry name" value="ATP-dependent DNA helicase"/>
    <property type="match status" value="1"/>
</dbReference>
<comment type="similarity">
    <text evidence="2 11">Belongs to the helicase family. RecQ subfamily.</text>
</comment>
<comment type="subcellular location">
    <subcellularLocation>
        <location evidence="1 11">Nucleus</location>
    </subcellularLocation>
</comment>
<dbReference type="GO" id="GO:0009378">
    <property type="term" value="F:four-way junction helicase activity"/>
    <property type="evidence" value="ECO:0000318"/>
    <property type="project" value="GO_Central"/>
</dbReference>
<dbReference type="InterPro" id="IPR004589">
    <property type="entry name" value="DNA_helicase_ATP-dep_RecQ"/>
</dbReference>
<name>A0BH35_PARTE</name>
<evidence type="ECO:0000256" key="11">
    <source>
        <dbReference type="RuleBase" id="RU364117"/>
    </source>
</evidence>
<dbReference type="GO" id="GO:0006260">
    <property type="term" value="P:DNA replication"/>
    <property type="evidence" value="ECO:0000318"/>
    <property type="project" value="GO_Central"/>
</dbReference>
<evidence type="ECO:0000256" key="9">
    <source>
        <dbReference type="ARBA" id="ARBA00023242"/>
    </source>
</evidence>
<keyword evidence="7" id="KW-0238">DNA-binding</keyword>
<evidence type="ECO:0000256" key="5">
    <source>
        <dbReference type="ARBA" id="ARBA00022806"/>
    </source>
</evidence>
<dbReference type="NCBIfam" id="TIGR00614">
    <property type="entry name" value="recQ_fam"/>
    <property type="match status" value="1"/>
</dbReference>
<dbReference type="OMA" id="QTCKIES"/>
<keyword evidence="14" id="KW-1185">Reference proteome</keyword>
<evidence type="ECO:0000256" key="10">
    <source>
        <dbReference type="ARBA" id="ARBA00034617"/>
    </source>
</evidence>
<dbReference type="SMART" id="SM00490">
    <property type="entry name" value="HELICc"/>
    <property type="match status" value="1"/>
</dbReference>
<dbReference type="RefSeq" id="XP_001425250.1">
    <property type="nucleotide sequence ID" value="XM_001425213.1"/>
</dbReference>
<dbReference type="KEGG" id="ptm:GSPATT00028887001"/>
<dbReference type="STRING" id="5888.A0BH35"/>
<keyword evidence="6 11" id="KW-0067">ATP-binding</keyword>
<evidence type="ECO:0000256" key="8">
    <source>
        <dbReference type="ARBA" id="ARBA00023235"/>
    </source>
</evidence>
<dbReference type="GO" id="GO:0005634">
    <property type="term" value="C:nucleus"/>
    <property type="evidence" value="ECO:0000318"/>
    <property type="project" value="GO_Central"/>
</dbReference>
<dbReference type="PROSITE" id="PS51194">
    <property type="entry name" value="HELICASE_CTER"/>
    <property type="match status" value="1"/>
</dbReference>
<dbReference type="InterPro" id="IPR027417">
    <property type="entry name" value="P-loop_NTPase"/>
</dbReference>
<keyword evidence="9 11" id="KW-0539">Nucleus</keyword>
<accession>A0BH35</accession>
<evidence type="ECO:0000313" key="14">
    <source>
        <dbReference type="Proteomes" id="UP000000600"/>
    </source>
</evidence>
<dbReference type="CDD" id="cd18794">
    <property type="entry name" value="SF2_C_RecQ"/>
    <property type="match status" value="1"/>
</dbReference>
<dbReference type="EMBL" id="CT867994">
    <property type="protein sequence ID" value="CAK57852.1"/>
    <property type="molecule type" value="Genomic_DNA"/>
</dbReference>
<dbReference type="InterPro" id="IPR001650">
    <property type="entry name" value="Helicase_C-like"/>
</dbReference>
<evidence type="ECO:0000256" key="1">
    <source>
        <dbReference type="ARBA" id="ARBA00004123"/>
    </source>
</evidence>
<dbReference type="PANTHER" id="PTHR13710:SF153">
    <property type="entry name" value="RECQ-LIKE DNA HELICASE BLM"/>
    <property type="match status" value="1"/>
</dbReference>
<dbReference type="HOGENOM" id="CLU_001103_12_2_1"/>
<keyword evidence="8" id="KW-0413">Isomerase</keyword>
<dbReference type="InterPro" id="IPR018982">
    <property type="entry name" value="RQC_domain"/>
</dbReference>
<evidence type="ECO:0000256" key="7">
    <source>
        <dbReference type="ARBA" id="ARBA00023125"/>
    </source>
</evidence>
<evidence type="ECO:0000313" key="13">
    <source>
        <dbReference type="EMBL" id="CAK57852.1"/>
    </source>
</evidence>
<dbReference type="Pfam" id="PF00271">
    <property type="entry name" value="Helicase_C"/>
    <property type="match status" value="1"/>
</dbReference>
<evidence type="ECO:0000256" key="3">
    <source>
        <dbReference type="ARBA" id="ARBA00022741"/>
    </source>
</evidence>
<dbReference type="GeneID" id="5011034"/>
<evidence type="ECO:0000259" key="12">
    <source>
        <dbReference type="PROSITE" id="PS51194"/>
    </source>
</evidence>
<keyword evidence="5 11" id="KW-0347">Helicase</keyword>
<feature type="domain" description="Helicase C-terminal" evidence="12">
    <location>
        <begin position="75"/>
        <end position="221"/>
    </location>
</feature>